<accession>A0ABV7JS13</accession>
<evidence type="ECO:0000259" key="1">
    <source>
        <dbReference type="Pfam" id="PF01850"/>
    </source>
</evidence>
<dbReference type="SUPFAM" id="SSF88723">
    <property type="entry name" value="PIN domain-like"/>
    <property type="match status" value="1"/>
</dbReference>
<sequence>MYYLLDTHVCIWALADQSKLSDRVREILESNDNGFFVSKMSFFEIAIKLKIRKLTEFRVSLDEFIDATYRSGYNTLSIKDEHFKTYMEMDFTENHRDPFDRYLLATAKYENLSFITKDEKFEAYKESYPIIW</sequence>
<dbReference type="Proteomes" id="UP001595526">
    <property type="component" value="Unassembled WGS sequence"/>
</dbReference>
<organism evidence="2 3">
    <name type="scientific">Parapedobacter deserti</name>
    <dbReference type="NCBI Taxonomy" id="1912957"/>
    <lineage>
        <taxon>Bacteria</taxon>
        <taxon>Pseudomonadati</taxon>
        <taxon>Bacteroidota</taxon>
        <taxon>Sphingobacteriia</taxon>
        <taxon>Sphingobacteriales</taxon>
        <taxon>Sphingobacteriaceae</taxon>
        <taxon>Parapedobacter</taxon>
    </lineage>
</organism>
<dbReference type="PANTHER" id="PTHR36173">
    <property type="entry name" value="RIBONUCLEASE VAPC16-RELATED"/>
    <property type="match status" value="1"/>
</dbReference>
<dbReference type="InterPro" id="IPR041705">
    <property type="entry name" value="PIN_Sll0205"/>
</dbReference>
<evidence type="ECO:0000313" key="3">
    <source>
        <dbReference type="Proteomes" id="UP001595526"/>
    </source>
</evidence>
<dbReference type="InterPro" id="IPR052919">
    <property type="entry name" value="TA_system_RNase"/>
</dbReference>
<dbReference type="CDD" id="cd09872">
    <property type="entry name" value="PIN_Sll0205-like"/>
    <property type="match status" value="1"/>
</dbReference>
<name>A0ABV7JS13_9SPHI</name>
<dbReference type="PANTHER" id="PTHR36173:SF2">
    <property type="entry name" value="RIBONUCLEASE VAPC16"/>
    <property type="match status" value="1"/>
</dbReference>
<dbReference type="EMBL" id="JBHRTA010000061">
    <property type="protein sequence ID" value="MFC3199912.1"/>
    <property type="molecule type" value="Genomic_DNA"/>
</dbReference>
<comment type="caution">
    <text evidence="2">The sequence shown here is derived from an EMBL/GenBank/DDBJ whole genome shotgun (WGS) entry which is preliminary data.</text>
</comment>
<dbReference type="InterPro" id="IPR029060">
    <property type="entry name" value="PIN-like_dom_sf"/>
</dbReference>
<keyword evidence="3" id="KW-1185">Reference proteome</keyword>
<dbReference type="Gene3D" id="3.40.50.1010">
    <property type="entry name" value="5'-nuclease"/>
    <property type="match status" value="1"/>
</dbReference>
<dbReference type="InterPro" id="IPR002716">
    <property type="entry name" value="PIN_dom"/>
</dbReference>
<evidence type="ECO:0000313" key="2">
    <source>
        <dbReference type="EMBL" id="MFC3199912.1"/>
    </source>
</evidence>
<dbReference type="Pfam" id="PF01850">
    <property type="entry name" value="PIN"/>
    <property type="match status" value="1"/>
</dbReference>
<reference evidence="3" key="1">
    <citation type="journal article" date="2019" name="Int. J. Syst. Evol. Microbiol.">
        <title>The Global Catalogue of Microorganisms (GCM) 10K type strain sequencing project: providing services to taxonomists for standard genome sequencing and annotation.</title>
        <authorList>
            <consortium name="The Broad Institute Genomics Platform"/>
            <consortium name="The Broad Institute Genome Sequencing Center for Infectious Disease"/>
            <person name="Wu L."/>
            <person name="Ma J."/>
        </authorList>
    </citation>
    <scope>NUCLEOTIDE SEQUENCE [LARGE SCALE GENOMIC DNA]</scope>
    <source>
        <strain evidence="3">KCTC 52416</strain>
    </source>
</reference>
<proteinExistence type="predicted"/>
<dbReference type="RefSeq" id="WP_379025996.1">
    <property type="nucleotide sequence ID" value="NZ_JBHRTA010000061.1"/>
</dbReference>
<gene>
    <name evidence="2" type="ORF">ACFOET_19995</name>
</gene>
<protein>
    <submittedName>
        <fullName evidence="2">Type II toxin-antitoxin system VapC family toxin</fullName>
    </submittedName>
</protein>
<feature type="domain" description="PIN" evidence="1">
    <location>
        <begin position="3"/>
        <end position="125"/>
    </location>
</feature>